<evidence type="ECO:0000256" key="7">
    <source>
        <dbReference type="RuleBase" id="RU003653"/>
    </source>
</evidence>
<dbReference type="HAMAP" id="MF_01974">
    <property type="entry name" value="MetAP_1"/>
    <property type="match status" value="1"/>
</dbReference>
<feature type="domain" description="Peptidase M24" evidence="8">
    <location>
        <begin position="25"/>
        <end position="265"/>
    </location>
</feature>
<evidence type="ECO:0000313" key="10">
    <source>
        <dbReference type="Proteomes" id="UP000264589"/>
    </source>
</evidence>
<feature type="binding site" evidence="6">
    <location>
        <position position="112"/>
    </location>
    <ligand>
        <name>a divalent metal cation</name>
        <dbReference type="ChEBI" id="CHEBI:60240"/>
        <label>1</label>
    </ligand>
</feature>
<feature type="binding site" evidence="6">
    <location>
        <position position="193"/>
    </location>
    <ligand>
        <name>substrate</name>
    </ligand>
</feature>
<dbReference type="InterPro" id="IPR000994">
    <property type="entry name" value="Pept_M24"/>
</dbReference>
<comment type="function">
    <text evidence="1 6">Removes the N-terminal methionine from nascent proteins. The N-terminal methionine is often cleaved when the second residue in the primary sequence is small and uncharged (Met-Ala-, Cys, Gly, Pro, Ser, Thr, or Val). Requires deformylation of the N(alpha)-formylated initiator methionine before it can be hydrolyzed.</text>
</comment>
<evidence type="ECO:0000256" key="6">
    <source>
        <dbReference type="HAMAP-Rule" id="MF_01974"/>
    </source>
</evidence>
<feature type="binding site" evidence="6">
    <location>
        <position position="90"/>
    </location>
    <ligand>
        <name>substrate</name>
    </ligand>
</feature>
<dbReference type="InParanoid" id="A0A371RK92"/>
<dbReference type="Gene3D" id="3.90.230.10">
    <property type="entry name" value="Creatinase/methionine aminopeptidase superfamily"/>
    <property type="match status" value="1"/>
</dbReference>
<feature type="binding site" evidence="6">
    <location>
        <position position="186"/>
    </location>
    <ligand>
        <name>a divalent metal cation</name>
        <dbReference type="ChEBI" id="CHEBI:60240"/>
        <label>2</label>
        <note>catalytic</note>
    </ligand>
</feature>
<dbReference type="Proteomes" id="UP000264589">
    <property type="component" value="Unassembled WGS sequence"/>
</dbReference>
<evidence type="ECO:0000259" key="8">
    <source>
        <dbReference type="Pfam" id="PF00557"/>
    </source>
</evidence>
<keyword evidence="4 6" id="KW-0479">Metal-binding</keyword>
<evidence type="ECO:0000256" key="4">
    <source>
        <dbReference type="ARBA" id="ARBA00022723"/>
    </source>
</evidence>
<keyword evidence="2 6" id="KW-0031">Aminopeptidase</keyword>
<feature type="binding site" evidence="6">
    <location>
        <position position="259"/>
    </location>
    <ligand>
        <name>a divalent metal cation</name>
        <dbReference type="ChEBI" id="CHEBI:60240"/>
        <label>1</label>
    </ligand>
</feature>
<comment type="subunit">
    <text evidence="6">Monomer.</text>
</comment>
<feature type="binding site" evidence="6">
    <location>
        <position position="123"/>
    </location>
    <ligand>
        <name>a divalent metal cation</name>
        <dbReference type="ChEBI" id="CHEBI:60240"/>
        <label>2</label>
        <note>catalytic</note>
    </ligand>
</feature>
<dbReference type="PANTHER" id="PTHR43330">
    <property type="entry name" value="METHIONINE AMINOPEPTIDASE"/>
    <property type="match status" value="1"/>
</dbReference>
<dbReference type="InterPro" id="IPR036005">
    <property type="entry name" value="Creatinase/aminopeptidase-like"/>
</dbReference>
<sequence>MDNDMMEAPSRSRLIPTYGEEGFQGMRAAGKLAASCLDMIAGEVKPGVDTADLDKLAYEFICDHGALPATVGYRGYRHSLCISPNHVICHGIPGLKPINGKPMRDGDIANIDVTVIVDGWHGDTSRMYFVGEPNVKARRLVDTTFEAMWKGIEVVRPGATLRDIGRAIQTHAEAEGFSIVRDFCGHGLGRQFHISPSVVHYAEYKDRLGNKHMAPNTELVEGMFFTIEPMINAGKPDVRMLKDGWTAVTRDRSLTAQFEHSIGVTADGYEIFTGSPAGLDRPPYAIG</sequence>
<keyword evidence="3 6" id="KW-0645">Protease</keyword>
<reference evidence="9 10" key="1">
    <citation type="submission" date="2018-08" db="EMBL/GenBank/DDBJ databases">
        <title>Parvularcula sp. SM1705, isolated from surface water of the South Sea China.</title>
        <authorList>
            <person name="Sun L."/>
        </authorList>
    </citation>
    <scope>NUCLEOTIDE SEQUENCE [LARGE SCALE GENOMIC DNA]</scope>
    <source>
        <strain evidence="9 10">SM1705</strain>
    </source>
</reference>
<organism evidence="9 10">
    <name type="scientific">Parvularcula marina</name>
    <dbReference type="NCBI Taxonomy" id="2292771"/>
    <lineage>
        <taxon>Bacteria</taxon>
        <taxon>Pseudomonadati</taxon>
        <taxon>Pseudomonadota</taxon>
        <taxon>Alphaproteobacteria</taxon>
        <taxon>Parvularculales</taxon>
        <taxon>Parvularculaceae</taxon>
        <taxon>Parvularcula</taxon>
    </lineage>
</organism>
<dbReference type="AlphaFoldDB" id="A0A371RK92"/>
<comment type="caution">
    <text evidence="9">The sequence shown here is derived from an EMBL/GenBank/DDBJ whole genome shotgun (WGS) entry which is preliminary data.</text>
</comment>
<dbReference type="GO" id="GO:0046872">
    <property type="term" value="F:metal ion binding"/>
    <property type="evidence" value="ECO:0007669"/>
    <property type="project" value="UniProtKB-UniRule"/>
</dbReference>
<dbReference type="OrthoDB" id="9802055at2"/>
<comment type="cofactor">
    <cofactor evidence="6">
        <name>Co(2+)</name>
        <dbReference type="ChEBI" id="CHEBI:48828"/>
    </cofactor>
    <cofactor evidence="6">
        <name>Zn(2+)</name>
        <dbReference type="ChEBI" id="CHEBI:29105"/>
    </cofactor>
    <cofactor evidence="6">
        <name>Mn(2+)</name>
        <dbReference type="ChEBI" id="CHEBI:29035"/>
    </cofactor>
    <cofactor evidence="6">
        <name>Fe(2+)</name>
        <dbReference type="ChEBI" id="CHEBI:29033"/>
    </cofactor>
    <text evidence="6">Binds 2 divalent metal cations per subunit. Has a high-affinity and a low affinity metal-binding site. The true nature of the physiological cofactor is under debate. The enzyme is active with cobalt, zinc, manganese or divalent iron ions. Most likely, methionine aminopeptidases function as mononuclear Fe(2+)-metalloproteases under physiological conditions, and the catalytically relevant metal-binding site has been assigned to the histidine-containing high-affinity site.</text>
</comment>
<protein>
    <recommendedName>
        <fullName evidence="6 7">Methionine aminopeptidase</fullName>
        <shortName evidence="6">MAP</shortName>
        <shortName evidence="6">MetAP</shortName>
        <ecNumber evidence="6 7">3.4.11.18</ecNumber>
    </recommendedName>
    <alternativeName>
        <fullName evidence="6">Peptidase M</fullName>
    </alternativeName>
</protein>
<dbReference type="PRINTS" id="PR00599">
    <property type="entry name" value="MAPEPTIDASE"/>
</dbReference>
<accession>A0A371RK92</accession>
<dbReference type="InterPro" id="IPR002467">
    <property type="entry name" value="Pept_M24A_MAP1"/>
</dbReference>
<comment type="similarity">
    <text evidence="6">Belongs to the peptidase M24A family. Methionine aminopeptidase type 1 subfamily.</text>
</comment>
<feature type="binding site" evidence="6">
    <location>
        <position position="123"/>
    </location>
    <ligand>
        <name>a divalent metal cation</name>
        <dbReference type="ChEBI" id="CHEBI:60240"/>
        <label>1</label>
    </ligand>
</feature>
<dbReference type="GO" id="GO:0006508">
    <property type="term" value="P:proteolysis"/>
    <property type="evidence" value="ECO:0007669"/>
    <property type="project" value="UniProtKB-KW"/>
</dbReference>
<dbReference type="PROSITE" id="PS00680">
    <property type="entry name" value="MAP_1"/>
    <property type="match status" value="1"/>
</dbReference>
<dbReference type="CDD" id="cd01086">
    <property type="entry name" value="MetAP1"/>
    <property type="match status" value="1"/>
</dbReference>
<dbReference type="NCBIfam" id="TIGR00500">
    <property type="entry name" value="met_pdase_I"/>
    <property type="match status" value="1"/>
</dbReference>
<evidence type="ECO:0000256" key="5">
    <source>
        <dbReference type="ARBA" id="ARBA00022801"/>
    </source>
</evidence>
<gene>
    <name evidence="6 9" type="primary">map</name>
    <name evidence="9" type="ORF">DX908_11740</name>
</gene>
<evidence type="ECO:0000313" key="9">
    <source>
        <dbReference type="EMBL" id="RFB05879.1"/>
    </source>
</evidence>
<dbReference type="GO" id="GO:0004239">
    <property type="term" value="F:initiator methionyl aminopeptidase activity"/>
    <property type="evidence" value="ECO:0007669"/>
    <property type="project" value="UniProtKB-UniRule"/>
</dbReference>
<name>A0A371RK92_9PROT</name>
<dbReference type="Pfam" id="PF00557">
    <property type="entry name" value="Peptidase_M24"/>
    <property type="match status" value="1"/>
</dbReference>
<dbReference type="PANTHER" id="PTHR43330:SF27">
    <property type="entry name" value="METHIONINE AMINOPEPTIDASE"/>
    <property type="match status" value="1"/>
</dbReference>
<dbReference type="EC" id="3.4.11.18" evidence="6 7"/>
<feature type="binding site" evidence="6">
    <location>
        <position position="259"/>
    </location>
    <ligand>
        <name>a divalent metal cation</name>
        <dbReference type="ChEBI" id="CHEBI:60240"/>
        <label>2</label>
        <note>catalytic</note>
    </ligand>
</feature>
<keyword evidence="5 6" id="KW-0378">Hydrolase</keyword>
<feature type="binding site" evidence="6">
    <location>
        <position position="228"/>
    </location>
    <ligand>
        <name>a divalent metal cation</name>
        <dbReference type="ChEBI" id="CHEBI:60240"/>
        <label>2</label>
        <note>catalytic</note>
    </ligand>
</feature>
<dbReference type="EMBL" id="QUQO01000001">
    <property type="protein sequence ID" value="RFB05879.1"/>
    <property type="molecule type" value="Genomic_DNA"/>
</dbReference>
<comment type="catalytic activity">
    <reaction evidence="6 7">
        <text>Release of N-terminal amino acids, preferentially methionine, from peptides and arylamides.</text>
        <dbReference type="EC" id="3.4.11.18"/>
    </reaction>
</comment>
<proteinExistence type="inferred from homology"/>
<keyword evidence="10" id="KW-1185">Reference proteome</keyword>
<dbReference type="FunCoup" id="A0A371RK92">
    <property type="interactions" value="517"/>
</dbReference>
<evidence type="ECO:0000256" key="2">
    <source>
        <dbReference type="ARBA" id="ARBA00022438"/>
    </source>
</evidence>
<dbReference type="InterPro" id="IPR001714">
    <property type="entry name" value="Pept_M24_MAP"/>
</dbReference>
<evidence type="ECO:0000256" key="1">
    <source>
        <dbReference type="ARBA" id="ARBA00002521"/>
    </source>
</evidence>
<dbReference type="GO" id="GO:0070006">
    <property type="term" value="F:metalloaminopeptidase activity"/>
    <property type="evidence" value="ECO:0007669"/>
    <property type="project" value="UniProtKB-UniRule"/>
</dbReference>
<evidence type="ECO:0000256" key="3">
    <source>
        <dbReference type="ARBA" id="ARBA00022670"/>
    </source>
</evidence>
<dbReference type="GO" id="GO:0005829">
    <property type="term" value="C:cytosol"/>
    <property type="evidence" value="ECO:0007669"/>
    <property type="project" value="TreeGrafter"/>
</dbReference>
<dbReference type="RefSeq" id="WP_116392511.1">
    <property type="nucleotide sequence ID" value="NZ_QUQO01000001.1"/>
</dbReference>
<dbReference type="SUPFAM" id="SSF55920">
    <property type="entry name" value="Creatinase/aminopeptidase"/>
    <property type="match status" value="1"/>
</dbReference>